<protein>
    <submittedName>
        <fullName evidence="6">Modification methylase Rho11sI (M.Rho11sI) (Bsu P11s) (Cytosine-specific methyltransferase Rho11sI)</fullName>
    </submittedName>
</protein>
<evidence type="ECO:0000256" key="3">
    <source>
        <dbReference type="ARBA" id="ARBA00022691"/>
    </source>
</evidence>
<feature type="region of interest" description="Disordered" evidence="5">
    <location>
        <begin position="394"/>
        <end position="566"/>
    </location>
</feature>
<comment type="similarity">
    <text evidence="4">Belongs to the class I-like SAM-binding methyltransferase superfamily. C5-methyltransferase family.</text>
</comment>
<dbReference type="GO" id="GO:0032259">
    <property type="term" value="P:methylation"/>
    <property type="evidence" value="ECO:0007669"/>
    <property type="project" value="UniProtKB-KW"/>
</dbReference>
<reference evidence="6 7" key="1">
    <citation type="submission" date="2024-02" db="EMBL/GenBank/DDBJ databases">
        <authorList>
            <person name="Chen Y."/>
            <person name="Shah S."/>
            <person name="Dougan E. K."/>
            <person name="Thang M."/>
            <person name="Chan C."/>
        </authorList>
    </citation>
    <scope>NUCLEOTIDE SEQUENCE [LARGE SCALE GENOMIC DNA]</scope>
</reference>
<dbReference type="InterPro" id="IPR029063">
    <property type="entry name" value="SAM-dependent_MTases_sf"/>
</dbReference>
<evidence type="ECO:0000256" key="2">
    <source>
        <dbReference type="ARBA" id="ARBA00022679"/>
    </source>
</evidence>
<feature type="compositionally biased region" description="Polar residues" evidence="5">
    <location>
        <begin position="417"/>
        <end position="429"/>
    </location>
</feature>
<dbReference type="SUPFAM" id="SSF53335">
    <property type="entry name" value="S-adenosyl-L-methionine-dependent methyltransferases"/>
    <property type="match status" value="1"/>
</dbReference>
<dbReference type="PANTHER" id="PTHR21356:SF1">
    <property type="entry name" value="ARMADILLO REPEAT-CONTAINING PROTEIN 2"/>
    <property type="match status" value="1"/>
</dbReference>
<feature type="compositionally biased region" description="Low complexity" evidence="5">
    <location>
        <begin position="497"/>
        <end position="511"/>
    </location>
</feature>
<dbReference type="SUPFAM" id="SSF48371">
    <property type="entry name" value="ARM repeat"/>
    <property type="match status" value="1"/>
</dbReference>
<dbReference type="PANTHER" id="PTHR21356">
    <property type="entry name" value="ARMADILLO REPEAT CONTAINING 2"/>
    <property type="match status" value="1"/>
</dbReference>
<evidence type="ECO:0000256" key="1">
    <source>
        <dbReference type="ARBA" id="ARBA00022603"/>
    </source>
</evidence>
<sequence>MPPAASPVRRRSPRSRPDWSEALEALPAPAQDWVEEVNLATEGLTEAVEAINGRSRPLRIGTPCAGFEAPYFALRQLGIQNFEQTFVVDVAPHATKFSRNLQHAKTAWLGQDKGDLLRLDLTVLPAVNVLIAGPPCPPWSWAGHRKGEKDPRAEVFWRVIDLIAELVRRPGDDALRCFVLENVEGIKFEDHHGRRGIDEVLRRLRTSVPAFKIRIYDMNTQDYSLPQNRARVYIVGVHKSLEVRGRSFCTPLKHRPCPKLQDWLVPKDKVADQFLQVPERLREKKRKWDEALAERAPAGWRIACADIDRPVESSFAQLRFEAWPTWAFDARVFAADVAQVLPPDETRLKRSERAPCALWHGLSRLRRGRMVEAMEDPIVKALQRSRVHQALKEARASLAEPSRPYTPLDRSLFQRPNEGSDSRPTSSYGVDQVAFVRDTFGTRPDSARSSRSGARSRPDTITEEGAEVLRLDEEAANSSGSEELTPVVATPSPPNARSAPGSAPERSAPSSAPKPPRPPGYSSGSLRSGYPEAPEKSPAKRLSSSSPRLRLASLDGSPHRQRSLSPAARLAALEPAARPTRLGRVEGRANPCKIALGQLKSLKASKDTRPSFEDFQALSERILALAKEMKDRGRGVAGADTSRAPELLREIMGLMDLKELKESKYLFKLARCALTFLPMEAATKGVPVSGVQAAYHNIAQVLFKYSQKEGHDAEFLSEKLVEPLIEVLHLMACTDELSRKLFVGTLKNVSNDSATQKFLAQRGAVSALFRLLDVNVLTGNPKEVPLLIQVTASLRNLASREYKQFLSDERLNALTNILASYPGHVELLTNVARILAKLTLHGSAVDAIAMSDVLNVVAAITNLLFYDVPSNLLFQEDTKQLLCRLFRPLLLESYNIEALIESARALGNLSRHADARQCMSSLRLDEILVILLDHDDRDLAFYACGALVNLAADPESIPRLTDATPAVPKLTKLLADAPADDPALQLVAIKVLTNLSLDSRAAWPMEEVDALRGVLVQTIADSEEVTESSERQQLLDLARHLQSRLPASTEPSEVTEDGDTFKQIGNAFHVKGELANAIKAEKPNKVKCDADEIDIFSQQDGSWIREDEEASVNRGTSKTDCYGFTLPSA</sequence>
<dbReference type="EMBL" id="CAXAMM010018668">
    <property type="protein sequence ID" value="CAK9043868.1"/>
    <property type="molecule type" value="Genomic_DNA"/>
</dbReference>
<dbReference type="PROSITE" id="PS51679">
    <property type="entry name" value="SAM_MT_C5"/>
    <property type="match status" value="1"/>
</dbReference>
<dbReference type="InterPro" id="IPR038905">
    <property type="entry name" value="ARMC2"/>
</dbReference>
<organism evidence="6 7">
    <name type="scientific">Durusdinium trenchii</name>
    <dbReference type="NCBI Taxonomy" id="1381693"/>
    <lineage>
        <taxon>Eukaryota</taxon>
        <taxon>Sar</taxon>
        <taxon>Alveolata</taxon>
        <taxon>Dinophyceae</taxon>
        <taxon>Suessiales</taxon>
        <taxon>Symbiodiniaceae</taxon>
        <taxon>Durusdinium</taxon>
    </lineage>
</organism>
<dbReference type="InterPro" id="IPR018117">
    <property type="entry name" value="C5_DNA_meth_AS"/>
</dbReference>
<evidence type="ECO:0000256" key="4">
    <source>
        <dbReference type="PROSITE-ProRule" id="PRU01016"/>
    </source>
</evidence>
<feature type="compositionally biased region" description="Low complexity" evidence="5">
    <location>
        <begin position="520"/>
        <end position="531"/>
    </location>
</feature>
<feature type="active site" evidence="4">
    <location>
        <position position="136"/>
    </location>
</feature>
<keyword evidence="2 4" id="KW-0808">Transferase</keyword>
<evidence type="ECO:0000313" key="6">
    <source>
        <dbReference type="EMBL" id="CAK9043868.1"/>
    </source>
</evidence>
<feature type="compositionally biased region" description="Low complexity" evidence="5">
    <location>
        <begin position="443"/>
        <end position="455"/>
    </location>
</feature>
<feature type="compositionally biased region" description="Low complexity" evidence="5">
    <location>
        <begin position="540"/>
        <end position="554"/>
    </location>
</feature>
<dbReference type="InterPro" id="IPR016024">
    <property type="entry name" value="ARM-type_fold"/>
</dbReference>
<keyword evidence="3 4" id="KW-0949">S-adenosyl-L-methionine</keyword>
<dbReference type="GO" id="GO:0008168">
    <property type="term" value="F:methyltransferase activity"/>
    <property type="evidence" value="ECO:0007669"/>
    <property type="project" value="UniProtKB-KW"/>
</dbReference>
<dbReference type="Gene3D" id="3.40.50.150">
    <property type="entry name" value="Vaccinia Virus protein VP39"/>
    <property type="match status" value="1"/>
</dbReference>
<evidence type="ECO:0000256" key="5">
    <source>
        <dbReference type="SAM" id="MobiDB-lite"/>
    </source>
</evidence>
<proteinExistence type="inferred from homology"/>
<keyword evidence="7" id="KW-1185">Reference proteome</keyword>
<dbReference type="InterPro" id="IPR000225">
    <property type="entry name" value="Armadillo"/>
</dbReference>
<dbReference type="InterPro" id="IPR001525">
    <property type="entry name" value="C5_MeTfrase"/>
</dbReference>
<dbReference type="Gene3D" id="1.25.10.10">
    <property type="entry name" value="Leucine-rich Repeat Variant"/>
    <property type="match status" value="2"/>
</dbReference>
<name>A0ABP0LY82_9DINO</name>
<dbReference type="SMART" id="SM00185">
    <property type="entry name" value="ARM"/>
    <property type="match status" value="4"/>
</dbReference>
<dbReference type="Proteomes" id="UP001642464">
    <property type="component" value="Unassembled WGS sequence"/>
</dbReference>
<accession>A0ABP0LY82</accession>
<dbReference type="Pfam" id="PF00145">
    <property type="entry name" value="DNA_methylase"/>
    <property type="match status" value="1"/>
</dbReference>
<evidence type="ECO:0000313" key="7">
    <source>
        <dbReference type="Proteomes" id="UP001642464"/>
    </source>
</evidence>
<comment type="caution">
    <text evidence="6">The sequence shown here is derived from an EMBL/GenBank/DDBJ whole genome shotgun (WGS) entry which is preliminary data.</text>
</comment>
<dbReference type="PROSITE" id="PS00094">
    <property type="entry name" value="C5_MTASE_1"/>
    <property type="match status" value="1"/>
</dbReference>
<dbReference type="InterPro" id="IPR011989">
    <property type="entry name" value="ARM-like"/>
</dbReference>
<gene>
    <name evidence="6" type="ORF">SCF082_LOCUS25004</name>
</gene>
<keyword evidence="1 4" id="KW-0489">Methyltransferase</keyword>